<keyword evidence="6 8" id="KW-1133">Transmembrane helix</keyword>
<evidence type="ECO:0000256" key="7">
    <source>
        <dbReference type="ARBA" id="ARBA00023136"/>
    </source>
</evidence>
<dbReference type="InterPro" id="IPR017871">
    <property type="entry name" value="ABC_transporter-like_CS"/>
</dbReference>
<dbReference type="PANTHER" id="PTHR43394">
    <property type="entry name" value="ATP-DEPENDENT PERMEASE MDL1, MITOCHONDRIAL"/>
    <property type="match status" value="1"/>
</dbReference>
<dbReference type="InterPro" id="IPR039421">
    <property type="entry name" value="Type_1_exporter"/>
</dbReference>
<dbReference type="Pfam" id="PF00664">
    <property type="entry name" value="ABC_membrane"/>
    <property type="match status" value="1"/>
</dbReference>
<evidence type="ECO:0000256" key="1">
    <source>
        <dbReference type="ARBA" id="ARBA00004651"/>
    </source>
</evidence>
<evidence type="ECO:0000256" key="4">
    <source>
        <dbReference type="ARBA" id="ARBA00022741"/>
    </source>
</evidence>
<dbReference type="Proteomes" id="UP000236311">
    <property type="component" value="Unassembled WGS sequence"/>
</dbReference>
<dbReference type="PROSITE" id="PS50893">
    <property type="entry name" value="ABC_TRANSPORTER_2"/>
    <property type="match status" value="1"/>
</dbReference>
<dbReference type="InterPro" id="IPR036640">
    <property type="entry name" value="ABC1_TM_sf"/>
</dbReference>
<dbReference type="PROSITE" id="PS00211">
    <property type="entry name" value="ABC_TRANSPORTER_1"/>
    <property type="match status" value="1"/>
</dbReference>
<evidence type="ECO:0000313" key="12">
    <source>
        <dbReference type="Proteomes" id="UP000236311"/>
    </source>
</evidence>
<protein>
    <submittedName>
        <fullName evidence="11">Putative ABC transporter ATP-binding protein</fullName>
    </submittedName>
</protein>
<dbReference type="Gene3D" id="3.40.50.300">
    <property type="entry name" value="P-loop containing nucleotide triphosphate hydrolases"/>
    <property type="match status" value="1"/>
</dbReference>
<dbReference type="PROSITE" id="PS50929">
    <property type="entry name" value="ABC_TM1F"/>
    <property type="match status" value="1"/>
</dbReference>
<organism evidence="11 12">
    <name type="scientific">Acetatifactor muris</name>
    <dbReference type="NCBI Taxonomy" id="879566"/>
    <lineage>
        <taxon>Bacteria</taxon>
        <taxon>Bacillati</taxon>
        <taxon>Bacillota</taxon>
        <taxon>Clostridia</taxon>
        <taxon>Lachnospirales</taxon>
        <taxon>Lachnospiraceae</taxon>
        <taxon>Acetatifactor</taxon>
    </lineage>
</organism>
<name>A0A2K4ZDK5_9FIRM</name>
<keyword evidence="12" id="KW-1185">Reference proteome</keyword>
<feature type="transmembrane region" description="Helical" evidence="8">
    <location>
        <begin position="446"/>
        <end position="470"/>
    </location>
</feature>
<keyword evidence="3 8" id="KW-0812">Transmembrane</keyword>
<dbReference type="Gene3D" id="1.20.1560.10">
    <property type="entry name" value="ABC transporter type 1, transmembrane domain"/>
    <property type="match status" value="1"/>
</dbReference>
<dbReference type="EMBL" id="OFSM01000005">
    <property type="protein sequence ID" value="SOY28530.1"/>
    <property type="molecule type" value="Genomic_DNA"/>
</dbReference>
<feature type="domain" description="ABC transporter" evidence="9">
    <location>
        <begin position="539"/>
        <end position="773"/>
    </location>
</feature>
<dbReference type="GO" id="GO:0015421">
    <property type="term" value="F:ABC-type oligopeptide transporter activity"/>
    <property type="evidence" value="ECO:0007669"/>
    <property type="project" value="TreeGrafter"/>
</dbReference>
<dbReference type="InterPro" id="IPR003593">
    <property type="entry name" value="AAA+_ATPase"/>
</dbReference>
<dbReference type="FunFam" id="3.40.50.300:FF:000287">
    <property type="entry name" value="Multidrug ABC transporter ATP-binding protein"/>
    <property type="match status" value="1"/>
</dbReference>
<comment type="subcellular location">
    <subcellularLocation>
        <location evidence="1">Cell membrane</location>
        <topology evidence="1">Multi-pass membrane protein</topology>
    </subcellularLocation>
</comment>
<keyword evidence="4" id="KW-0547">Nucleotide-binding</keyword>
<dbReference type="SMART" id="SM00382">
    <property type="entry name" value="AAA"/>
    <property type="match status" value="1"/>
</dbReference>
<feature type="transmembrane region" description="Helical" evidence="8">
    <location>
        <begin position="360"/>
        <end position="380"/>
    </location>
</feature>
<dbReference type="OrthoDB" id="9762778at2"/>
<evidence type="ECO:0000259" key="10">
    <source>
        <dbReference type="PROSITE" id="PS50929"/>
    </source>
</evidence>
<feature type="domain" description="ABC transmembrane type-1" evidence="10">
    <location>
        <begin position="208"/>
        <end position="500"/>
    </location>
</feature>
<evidence type="ECO:0000256" key="3">
    <source>
        <dbReference type="ARBA" id="ARBA00022692"/>
    </source>
</evidence>
<dbReference type="InterPro" id="IPR003439">
    <property type="entry name" value="ABC_transporter-like_ATP-bd"/>
</dbReference>
<evidence type="ECO:0000256" key="5">
    <source>
        <dbReference type="ARBA" id="ARBA00022840"/>
    </source>
</evidence>
<evidence type="ECO:0000256" key="8">
    <source>
        <dbReference type="SAM" id="Phobius"/>
    </source>
</evidence>
<accession>A0A2K4ZDK5</accession>
<dbReference type="SUPFAM" id="SSF52540">
    <property type="entry name" value="P-loop containing nucleoside triphosphate hydrolases"/>
    <property type="match status" value="1"/>
</dbReference>
<keyword evidence="5 11" id="KW-0067">ATP-binding</keyword>
<dbReference type="AlphaFoldDB" id="A0A2K4ZDK5"/>
<evidence type="ECO:0000313" key="11">
    <source>
        <dbReference type="EMBL" id="SOY28530.1"/>
    </source>
</evidence>
<dbReference type="GO" id="GO:0016887">
    <property type="term" value="F:ATP hydrolysis activity"/>
    <property type="evidence" value="ECO:0007669"/>
    <property type="project" value="InterPro"/>
</dbReference>
<feature type="transmembrane region" description="Helical" evidence="8">
    <location>
        <begin position="247"/>
        <end position="272"/>
    </location>
</feature>
<sequence length="784" mass="87607">MNLPKSFVSVAAKYGISKEEIIFAAMADFDSEYRFADTIVALTAEKLVLAAYPYREKEEYRFGGYGGWQITEGRTAGKESLSRERAALAQEPALQIFELQKVGKTEVIRQVSTGVLLGEIDGVERNLCHFSNTRMESFLKVCSLAQKLKKGEEISEEDLDIQKGKECCPQCGMLYPDQERKICPKCMDKKSILFRVLSYFKPYKKCLVVMMLCYLGTAALNLVWPYLSGTILYDRILAKDEAFLAFLHIPAGRFMTALTVLVLAMIVAKVLIQALGILQGVLTAKIAPEVVAKLKSQVFGSMGRLSISFYSKRQTGGLMTRVSDDAEEIAVFFIDGIPYFFINAGTILATTVIMFMLNPVLALVSVILMPVLVVISYRMIPHLWHYYGKRHRANRRLKGQMNENFTGARVVKAFGQQEQEMTRFAKNNGKVKTAEMDLVRYDNKFFALYCSVEDAISFLVWAVGGAMIIGGSNVELGMLLTFSGYVGQLRGPLEFMSRIIRWYTQCMNSAQRMFEIIDAVPEVKEMPNPLRPEKLRGEIELKDVTFGYEANKPILKNISFHVQAGEVFGIVGRSGAGKSTLVNLISRLYDTQEGEVLVDGVNVKQYGFRELRKNVAMVSQETYIFMGTVAENIAYARPEATREEIIRAAVQANAHDFICKMPEGYDTLLGSSSRSLSGGEKQRISIARAILADPKILILDEATSAVDTETELAIQKSLEKLEKGRTVLSIAHRLSTLRNATHLIVLDDGRLTESGTHEELLAQKGTYYKLSELQTKALAMRGIE</sequence>
<keyword evidence="2" id="KW-0813">Transport</keyword>
<feature type="transmembrane region" description="Helical" evidence="8">
    <location>
        <begin position="329"/>
        <end position="354"/>
    </location>
</feature>
<evidence type="ECO:0000256" key="6">
    <source>
        <dbReference type="ARBA" id="ARBA00022989"/>
    </source>
</evidence>
<evidence type="ECO:0000259" key="9">
    <source>
        <dbReference type="PROSITE" id="PS50893"/>
    </source>
</evidence>
<dbReference type="GO" id="GO:0005886">
    <property type="term" value="C:plasma membrane"/>
    <property type="evidence" value="ECO:0007669"/>
    <property type="project" value="UniProtKB-SubCell"/>
</dbReference>
<dbReference type="InterPro" id="IPR011527">
    <property type="entry name" value="ABC1_TM_dom"/>
</dbReference>
<dbReference type="PANTHER" id="PTHR43394:SF1">
    <property type="entry name" value="ATP-BINDING CASSETTE SUB-FAMILY B MEMBER 10, MITOCHONDRIAL"/>
    <property type="match status" value="1"/>
</dbReference>
<reference evidence="11 12" key="1">
    <citation type="submission" date="2018-01" db="EMBL/GenBank/DDBJ databases">
        <authorList>
            <person name="Gaut B.S."/>
            <person name="Morton B.R."/>
            <person name="Clegg M.T."/>
            <person name="Duvall M.R."/>
        </authorList>
    </citation>
    <scope>NUCLEOTIDE SEQUENCE [LARGE SCALE GENOMIC DNA]</scope>
    <source>
        <strain evidence="11">GP69</strain>
    </source>
</reference>
<dbReference type="InterPro" id="IPR027417">
    <property type="entry name" value="P-loop_NTPase"/>
</dbReference>
<keyword evidence="7 8" id="KW-0472">Membrane</keyword>
<dbReference type="SUPFAM" id="SSF90123">
    <property type="entry name" value="ABC transporter transmembrane region"/>
    <property type="match status" value="1"/>
</dbReference>
<proteinExistence type="predicted"/>
<dbReference type="GO" id="GO:0005524">
    <property type="term" value="F:ATP binding"/>
    <property type="evidence" value="ECO:0007669"/>
    <property type="project" value="UniProtKB-KW"/>
</dbReference>
<dbReference type="Pfam" id="PF00005">
    <property type="entry name" value="ABC_tran"/>
    <property type="match status" value="1"/>
</dbReference>
<feature type="transmembrane region" description="Helical" evidence="8">
    <location>
        <begin position="207"/>
        <end position="227"/>
    </location>
</feature>
<gene>
    <name evidence="11" type="ORF">AMURIS_01240</name>
</gene>
<evidence type="ECO:0000256" key="2">
    <source>
        <dbReference type="ARBA" id="ARBA00022448"/>
    </source>
</evidence>
<dbReference type="RefSeq" id="WP_103238610.1">
    <property type="nucleotide sequence ID" value="NZ_JANJZD010000005.1"/>
</dbReference>